<evidence type="ECO:0000313" key="2">
    <source>
        <dbReference type="Proteomes" id="UP000465622"/>
    </source>
</evidence>
<proteinExistence type="predicted"/>
<evidence type="ECO:0000313" key="1">
    <source>
        <dbReference type="EMBL" id="BBX37881.1"/>
    </source>
</evidence>
<gene>
    <name evidence="1" type="ORF">MMAGJ_71630</name>
</gene>
<dbReference type="Proteomes" id="UP000465622">
    <property type="component" value="Chromosome"/>
</dbReference>
<keyword evidence="2" id="KW-1185">Reference proteome</keyword>
<reference evidence="1 2" key="1">
    <citation type="journal article" date="2019" name="Emerg. Microbes Infect.">
        <title>Comprehensive subspecies identification of 175 nontuberculous mycobacteria species based on 7547 genomic profiles.</title>
        <authorList>
            <person name="Matsumoto Y."/>
            <person name="Kinjo T."/>
            <person name="Motooka D."/>
            <person name="Nabeya D."/>
            <person name="Jung N."/>
            <person name="Uechi K."/>
            <person name="Horii T."/>
            <person name="Iida T."/>
            <person name="Fujita J."/>
            <person name="Nakamura S."/>
        </authorList>
    </citation>
    <scope>NUCLEOTIDE SEQUENCE [LARGE SCALE GENOMIC DNA]</scope>
    <source>
        <strain evidence="1 2">JCM 12375</strain>
    </source>
</reference>
<organism evidence="1 2">
    <name type="scientific">Mycolicibacterium mageritense</name>
    <name type="common">Mycobacterium mageritense</name>
    <dbReference type="NCBI Taxonomy" id="53462"/>
    <lineage>
        <taxon>Bacteria</taxon>
        <taxon>Bacillati</taxon>
        <taxon>Actinomycetota</taxon>
        <taxon>Actinomycetes</taxon>
        <taxon>Mycobacteriales</taxon>
        <taxon>Mycobacteriaceae</taxon>
        <taxon>Mycolicibacterium</taxon>
    </lineage>
</organism>
<protein>
    <submittedName>
        <fullName evidence="1">Uncharacterized protein</fullName>
    </submittedName>
</protein>
<sequence>MQVRVDEPGDDDAVLKVDNVGANRIEVVAHRRDAIVLDEDVDAFGVGTMRRHGDHLRTA</sequence>
<dbReference type="EMBL" id="AP022567">
    <property type="protein sequence ID" value="BBX37881.1"/>
    <property type="molecule type" value="Genomic_DNA"/>
</dbReference>
<accession>A0ABM7I4P6</accession>
<name>A0ABM7I4P6_MYCME</name>